<protein>
    <submittedName>
        <fullName evidence="1">Uncharacterized protein</fullName>
    </submittedName>
</protein>
<evidence type="ECO:0000313" key="2">
    <source>
        <dbReference type="Proteomes" id="UP000317421"/>
    </source>
</evidence>
<proteinExistence type="predicted"/>
<dbReference type="EMBL" id="SJPR01000001">
    <property type="protein sequence ID" value="TWT99547.1"/>
    <property type="molecule type" value="Genomic_DNA"/>
</dbReference>
<dbReference type="Proteomes" id="UP000317421">
    <property type="component" value="Unassembled WGS sequence"/>
</dbReference>
<dbReference type="AlphaFoldDB" id="A0A5C6AJA2"/>
<sequence length="90" mass="9850">MGTIGAIAWIVAFAYGFSNRDLSARASIWANRLMPVGLAGIMTYSAWIKACHGETAMTVIHGLIACSLWTQVIFFWSKWNPTVTELGNNA</sequence>
<reference evidence="1 2" key="1">
    <citation type="submission" date="2019-02" db="EMBL/GenBank/DDBJ databases">
        <title>Deep-cultivation of Planctomycetes and their phenomic and genomic characterization uncovers novel biology.</title>
        <authorList>
            <person name="Wiegand S."/>
            <person name="Jogler M."/>
            <person name="Boedeker C."/>
            <person name="Pinto D."/>
            <person name="Vollmers J."/>
            <person name="Rivas-Marin E."/>
            <person name="Kohn T."/>
            <person name="Peeters S.H."/>
            <person name="Heuer A."/>
            <person name="Rast P."/>
            <person name="Oberbeckmann S."/>
            <person name="Bunk B."/>
            <person name="Jeske O."/>
            <person name="Meyerdierks A."/>
            <person name="Storesund J.E."/>
            <person name="Kallscheuer N."/>
            <person name="Luecker S."/>
            <person name="Lage O.M."/>
            <person name="Pohl T."/>
            <person name="Merkel B.J."/>
            <person name="Hornburger P."/>
            <person name="Mueller R.-W."/>
            <person name="Bruemmer F."/>
            <person name="Labrenz M."/>
            <person name="Spormann A.M."/>
            <person name="Op Den Camp H."/>
            <person name="Overmann J."/>
            <person name="Amann R."/>
            <person name="Jetten M.S.M."/>
            <person name="Mascher T."/>
            <person name="Medema M.H."/>
            <person name="Devos D.P."/>
            <person name="Kaster A.-K."/>
            <person name="Ovreas L."/>
            <person name="Rohde M."/>
            <person name="Galperin M.Y."/>
            <person name="Jogler C."/>
        </authorList>
    </citation>
    <scope>NUCLEOTIDE SEQUENCE [LARGE SCALE GENOMIC DNA]</scope>
    <source>
        <strain evidence="1 2">Pla108</strain>
    </source>
</reference>
<gene>
    <name evidence="1" type="ORF">Pla108_04900</name>
</gene>
<evidence type="ECO:0000313" key="1">
    <source>
        <dbReference type="EMBL" id="TWT99547.1"/>
    </source>
</evidence>
<keyword evidence="2" id="KW-1185">Reference proteome</keyword>
<name>A0A5C6AJA2_9BACT</name>
<organism evidence="1 2">
    <name type="scientific">Botrimarina colliarenosi</name>
    <dbReference type="NCBI Taxonomy" id="2528001"/>
    <lineage>
        <taxon>Bacteria</taxon>
        <taxon>Pseudomonadati</taxon>
        <taxon>Planctomycetota</taxon>
        <taxon>Planctomycetia</taxon>
        <taxon>Pirellulales</taxon>
        <taxon>Lacipirellulaceae</taxon>
        <taxon>Botrimarina</taxon>
    </lineage>
</organism>
<accession>A0A5C6AJA2</accession>
<comment type="caution">
    <text evidence="1">The sequence shown here is derived from an EMBL/GenBank/DDBJ whole genome shotgun (WGS) entry which is preliminary data.</text>
</comment>